<evidence type="ECO:0000256" key="1">
    <source>
        <dbReference type="SAM" id="MobiDB-lite"/>
    </source>
</evidence>
<feature type="compositionally biased region" description="Basic residues" evidence="1">
    <location>
        <begin position="1"/>
        <end position="16"/>
    </location>
</feature>
<protein>
    <submittedName>
        <fullName evidence="2">Uncharacterized protein</fullName>
    </submittedName>
</protein>
<evidence type="ECO:0000313" key="2">
    <source>
        <dbReference type="EMBL" id="QHT22844.1"/>
    </source>
</evidence>
<dbReference type="EMBL" id="MN739721">
    <property type="protein sequence ID" value="QHT22844.1"/>
    <property type="molecule type" value="Genomic_DNA"/>
</dbReference>
<proteinExistence type="predicted"/>
<organism evidence="2">
    <name type="scientific">viral metagenome</name>
    <dbReference type="NCBI Taxonomy" id="1070528"/>
    <lineage>
        <taxon>unclassified sequences</taxon>
        <taxon>metagenomes</taxon>
        <taxon>organismal metagenomes</taxon>
    </lineage>
</organism>
<reference evidence="2" key="1">
    <citation type="journal article" date="2020" name="Nature">
        <title>Giant virus diversity and host interactions through global metagenomics.</title>
        <authorList>
            <person name="Schulz F."/>
            <person name="Roux S."/>
            <person name="Paez-Espino D."/>
            <person name="Jungbluth S."/>
            <person name="Walsh D.A."/>
            <person name="Denef V.J."/>
            <person name="McMahon K.D."/>
            <person name="Konstantinidis K.T."/>
            <person name="Eloe-Fadrosh E.A."/>
            <person name="Kyrpides N.C."/>
            <person name="Woyke T."/>
        </authorList>
    </citation>
    <scope>NUCLEOTIDE SEQUENCE</scope>
    <source>
        <strain evidence="2">GVMAG-M-3300023179-114</strain>
    </source>
</reference>
<sequence>MQGLHVKHNQTRKRNQQKKEESVRKLYVYYTYGSVKGKKWTYKGLPSDWSLKKKADVNKDSKYTKLNVFSGPKKNRDAMKKYLEDAFDYLKKKNIVKYYKIDSHE</sequence>
<accession>A0A6C0E1F4</accession>
<dbReference type="AlphaFoldDB" id="A0A6C0E1F4"/>
<name>A0A6C0E1F4_9ZZZZ</name>
<feature type="region of interest" description="Disordered" evidence="1">
    <location>
        <begin position="1"/>
        <end position="21"/>
    </location>
</feature>